<dbReference type="GO" id="GO:0050135">
    <property type="term" value="F:NADP+ nucleosidase activity"/>
    <property type="evidence" value="ECO:0007669"/>
    <property type="project" value="InterPro"/>
</dbReference>
<dbReference type="Proteomes" id="UP000516370">
    <property type="component" value="Chromosome"/>
</dbReference>
<dbReference type="OrthoDB" id="5497289at2"/>
<accession>A0A7H1J7L9</accession>
<sequence length="368" mass="41695">MSIYKELILEADRLKEFAEYDYSEVSRLLDEAGKVAPSWSGSWLGYHSCVYYNNLETPPAGAHFSTEWGLYSRYDALGMGSTGDWVEYAFKDVINYIQEQAGNPDLSEPSKDSIKAKEAIDDVKHNTLALIHSQGLIENDGFLQKLIEEMESVKVPSKDDFLKSSLPRGQLSTRDQRVEHKIINPPHKVVECTVYGITSAFLAAGSLYKIVQRISKYLQNLESKMAIEERIGTNIFIGHGRSHDWRDLKDFVSERLNLPWDEFNRVQVAGLTNITRLAQMLDQACIAFLVMSAEDEQADGNHHARMNVIHEVGLFQGRLGFERAIVLLEEGCEEFSNIQGLGQIRYPKGNISAVFEDIRQVLERESII</sequence>
<proteinExistence type="predicted"/>
<evidence type="ECO:0000313" key="3">
    <source>
        <dbReference type="Proteomes" id="UP000516370"/>
    </source>
</evidence>
<reference evidence="2 3" key="1">
    <citation type="submission" date="2020-09" db="EMBL/GenBank/DDBJ databases">
        <title>Complete genome sequence of an Arctic sea ice bacterium Marinomonas arctica BSI20414.</title>
        <authorList>
            <person name="Liao L."/>
            <person name="Chen B."/>
        </authorList>
    </citation>
    <scope>NUCLEOTIDE SEQUENCE [LARGE SCALE GENOMIC DNA]</scope>
    <source>
        <strain evidence="2 3">BSI20414</strain>
    </source>
</reference>
<dbReference type="KEGG" id="mard:IBG28_02150"/>
<name>A0A7H1J7L9_9GAMM</name>
<dbReference type="AlphaFoldDB" id="A0A7H1J7L9"/>
<dbReference type="EMBL" id="CP061081">
    <property type="protein sequence ID" value="QNT06485.1"/>
    <property type="molecule type" value="Genomic_DNA"/>
</dbReference>
<evidence type="ECO:0000259" key="1">
    <source>
        <dbReference type="Pfam" id="PF10137"/>
    </source>
</evidence>
<organism evidence="2 3">
    <name type="scientific">Marinomonas arctica</name>
    <dbReference type="NCBI Taxonomy" id="383750"/>
    <lineage>
        <taxon>Bacteria</taxon>
        <taxon>Pseudomonadati</taxon>
        <taxon>Pseudomonadota</taxon>
        <taxon>Gammaproteobacteria</taxon>
        <taxon>Oceanospirillales</taxon>
        <taxon>Oceanospirillaceae</taxon>
        <taxon>Marinomonas</taxon>
    </lineage>
</organism>
<gene>
    <name evidence="2" type="ORF">IBG28_02150</name>
</gene>
<dbReference type="InterPro" id="IPR019302">
    <property type="entry name" value="CAP12/PCTIR_TIR_dom"/>
</dbReference>
<feature type="domain" description="CD-NTase-associated protein 12/Pycsar effector protein TIR" evidence="1">
    <location>
        <begin position="234"/>
        <end position="346"/>
    </location>
</feature>
<keyword evidence="3" id="KW-1185">Reference proteome</keyword>
<dbReference type="RefSeq" id="WP_111608276.1">
    <property type="nucleotide sequence ID" value="NZ_BMLJ01000017.1"/>
</dbReference>
<protein>
    <submittedName>
        <fullName evidence="2">Nucleotide-binding protein</fullName>
    </submittedName>
</protein>
<evidence type="ECO:0000313" key="2">
    <source>
        <dbReference type="EMBL" id="QNT06485.1"/>
    </source>
</evidence>
<dbReference type="Pfam" id="PF10137">
    <property type="entry name" value="CAP12-PCTIR_TIR"/>
    <property type="match status" value="1"/>
</dbReference>